<gene>
    <name evidence="2" type="ORF">S06H3_01993</name>
</gene>
<name>X1LBD2_9ZZZZ</name>
<protein>
    <submittedName>
        <fullName evidence="2">Uncharacterized protein</fullName>
    </submittedName>
</protein>
<reference evidence="2" key="1">
    <citation type="journal article" date="2014" name="Front. Microbiol.">
        <title>High frequency of phylogenetically diverse reductive dehalogenase-homologous genes in deep subseafloor sedimentary metagenomes.</title>
        <authorList>
            <person name="Kawai M."/>
            <person name="Futagami T."/>
            <person name="Toyoda A."/>
            <person name="Takaki Y."/>
            <person name="Nishi S."/>
            <person name="Hori S."/>
            <person name="Arai W."/>
            <person name="Tsubouchi T."/>
            <person name="Morono Y."/>
            <person name="Uchiyama I."/>
            <person name="Ito T."/>
            <person name="Fujiyama A."/>
            <person name="Inagaki F."/>
            <person name="Takami H."/>
        </authorList>
    </citation>
    <scope>NUCLEOTIDE SEQUENCE</scope>
    <source>
        <strain evidence="2">Expedition CK06-06</strain>
    </source>
</reference>
<keyword evidence="1" id="KW-0175">Coiled coil</keyword>
<dbReference type="Gene3D" id="1.25.40.10">
    <property type="entry name" value="Tetratricopeptide repeat domain"/>
    <property type="match status" value="1"/>
</dbReference>
<evidence type="ECO:0000256" key="1">
    <source>
        <dbReference type="SAM" id="Coils"/>
    </source>
</evidence>
<dbReference type="InterPro" id="IPR011990">
    <property type="entry name" value="TPR-like_helical_dom_sf"/>
</dbReference>
<dbReference type="EMBL" id="BARV01000546">
    <property type="protein sequence ID" value="GAH99734.1"/>
    <property type="molecule type" value="Genomic_DNA"/>
</dbReference>
<sequence length="102" mass="11717">MSLLEKIAISYSKADKKDKALEILSKDLKEEEKVKVNEVLTLIKKAEINIKEDKKEEALNSLNKALDKISNIVEIVVEIEYPKTLKAWLLKEIAINYAKVEF</sequence>
<organism evidence="2">
    <name type="scientific">marine sediment metagenome</name>
    <dbReference type="NCBI Taxonomy" id="412755"/>
    <lineage>
        <taxon>unclassified sequences</taxon>
        <taxon>metagenomes</taxon>
        <taxon>ecological metagenomes</taxon>
    </lineage>
</organism>
<proteinExistence type="predicted"/>
<feature type="coiled-coil region" evidence="1">
    <location>
        <begin position="14"/>
        <end position="68"/>
    </location>
</feature>
<evidence type="ECO:0000313" key="2">
    <source>
        <dbReference type="EMBL" id="GAH99734.1"/>
    </source>
</evidence>
<dbReference type="SUPFAM" id="SSF48452">
    <property type="entry name" value="TPR-like"/>
    <property type="match status" value="1"/>
</dbReference>
<accession>X1LBD2</accession>
<dbReference type="AlphaFoldDB" id="X1LBD2"/>
<comment type="caution">
    <text evidence="2">The sequence shown here is derived from an EMBL/GenBank/DDBJ whole genome shotgun (WGS) entry which is preliminary data.</text>
</comment>